<accession>A0A3M7BR34</accession>
<dbReference type="Proteomes" id="UP000269539">
    <property type="component" value="Unassembled WGS sequence"/>
</dbReference>
<dbReference type="EMBL" id="QWIQ01000002">
    <property type="protein sequence ID" value="RMZ18535.1"/>
    <property type="molecule type" value="Genomic_DNA"/>
</dbReference>
<sequence length="170" mass="18135">MASSSMPIPKRKQPVRPAISSSWSSSAASSYSSPSSSSLSSTPSTTKGKFPATDASPPQFTNEVSPRRPSLLGSSLSKSEYTVVNLAHRDGPPRLVTCVKSSQGFDWNQGTHSPGKVSYCGGLWANAGVAELFLPSYADYEYDSTALEHKQEPVEDIVLSDEEAAAMFPQ</sequence>
<protein>
    <submittedName>
        <fullName evidence="2">Uncharacterized protein</fullName>
    </submittedName>
</protein>
<gene>
    <name evidence="3" type="ORF">D0862_00176</name>
    <name evidence="2" type="ORF">D0864_16133</name>
</gene>
<evidence type="ECO:0000313" key="4">
    <source>
        <dbReference type="Proteomes" id="UP000269539"/>
    </source>
</evidence>
<dbReference type="VEuPathDB" id="FungiDB:BTJ68_13066"/>
<evidence type="ECO:0000313" key="5">
    <source>
        <dbReference type="Proteomes" id="UP000281468"/>
    </source>
</evidence>
<comment type="caution">
    <text evidence="2">The sequence shown here is derived from an EMBL/GenBank/DDBJ whole genome shotgun (WGS) entry which is preliminary data.</text>
</comment>
<dbReference type="AlphaFoldDB" id="A0A3M7BR34"/>
<dbReference type="EMBL" id="QWIO01003825">
    <property type="protein sequence ID" value="RMY42273.1"/>
    <property type="molecule type" value="Genomic_DNA"/>
</dbReference>
<feature type="region of interest" description="Disordered" evidence="1">
    <location>
        <begin position="1"/>
        <end position="73"/>
    </location>
</feature>
<feature type="compositionally biased region" description="Low complexity" evidence="1">
    <location>
        <begin position="17"/>
        <end position="46"/>
    </location>
</feature>
<evidence type="ECO:0000313" key="3">
    <source>
        <dbReference type="EMBL" id="RMZ18535.1"/>
    </source>
</evidence>
<proteinExistence type="predicted"/>
<dbReference type="Proteomes" id="UP000281468">
    <property type="component" value="Unassembled WGS sequence"/>
</dbReference>
<organism evidence="2 4">
    <name type="scientific">Hortaea werneckii</name>
    <name type="common">Black yeast</name>
    <name type="synonym">Cladosporium werneckii</name>
    <dbReference type="NCBI Taxonomy" id="91943"/>
    <lineage>
        <taxon>Eukaryota</taxon>
        <taxon>Fungi</taxon>
        <taxon>Dikarya</taxon>
        <taxon>Ascomycota</taxon>
        <taxon>Pezizomycotina</taxon>
        <taxon>Dothideomycetes</taxon>
        <taxon>Dothideomycetidae</taxon>
        <taxon>Mycosphaerellales</taxon>
        <taxon>Teratosphaeriaceae</taxon>
        <taxon>Hortaea</taxon>
    </lineage>
</organism>
<name>A0A3M7BR34_HORWE</name>
<reference evidence="4 5" key="1">
    <citation type="journal article" date="2018" name="BMC Genomics">
        <title>Genomic evidence for intraspecific hybridization in a clonal and extremely halotolerant yeast.</title>
        <authorList>
            <person name="Gostincar C."/>
            <person name="Stajich J.E."/>
            <person name="Zupancic J."/>
            <person name="Zalar P."/>
            <person name="Gunde-Cimerman N."/>
        </authorList>
    </citation>
    <scope>NUCLEOTIDE SEQUENCE [LARGE SCALE GENOMIC DNA]</scope>
    <source>
        <strain evidence="2 4">EXF-10513</strain>
        <strain evidence="3 5">EXF-171</strain>
    </source>
</reference>
<evidence type="ECO:0000313" key="2">
    <source>
        <dbReference type="EMBL" id="RMY42273.1"/>
    </source>
</evidence>
<evidence type="ECO:0000256" key="1">
    <source>
        <dbReference type="SAM" id="MobiDB-lite"/>
    </source>
</evidence>